<evidence type="ECO:0000256" key="1">
    <source>
        <dbReference type="SAM" id="MobiDB-lite"/>
    </source>
</evidence>
<proteinExistence type="predicted"/>
<dbReference type="InterPro" id="IPR037607">
    <property type="entry name" value="DGK"/>
</dbReference>
<dbReference type="InterPro" id="IPR017438">
    <property type="entry name" value="ATP-NAD_kinase_N"/>
</dbReference>
<reference evidence="3" key="4">
    <citation type="submission" date="2025-09" db="UniProtKB">
        <authorList>
            <consortium name="Ensembl"/>
        </authorList>
    </citation>
    <scope>IDENTIFICATION</scope>
</reference>
<dbReference type="STRING" id="7719.ENSCINP00000032712"/>
<dbReference type="Ensembl" id="ENSCINT00000032894.1">
    <property type="protein sequence ID" value="ENSCINP00000032712.1"/>
    <property type="gene ID" value="ENSCING00000022237.1"/>
</dbReference>
<protein>
    <recommendedName>
        <fullName evidence="2">DAGKc domain-containing protein</fullName>
    </recommendedName>
</protein>
<feature type="compositionally biased region" description="Basic and acidic residues" evidence="1">
    <location>
        <begin position="214"/>
        <end position="223"/>
    </location>
</feature>
<dbReference type="PROSITE" id="PS50146">
    <property type="entry name" value="DAGK"/>
    <property type="match status" value="1"/>
</dbReference>
<dbReference type="PANTHER" id="PTHR11255">
    <property type="entry name" value="DIACYLGLYCEROL KINASE"/>
    <property type="match status" value="1"/>
</dbReference>
<dbReference type="EMBL" id="EAAA01002632">
    <property type="status" value="NOT_ANNOTATED_CDS"/>
    <property type="molecule type" value="Genomic_DNA"/>
</dbReference>
<reference evidence="3" key="2">
    <citation type="journal article" date="2008" name="Genome Biol.">
        <title>Improved genome assembly and evidence-based global gene model set for the chordate Ciona intestinalis: new insight into intron and operon populations.</title>
        <authorList>
            <person name="Satou Y."/>
            <person name="Mineta K."/>
            <person name="Ogasawara M."/>
            <person name="Sasakura Y."/>
            <person name="Shoguchi E."/>
            <person name="Ueno K."/>
            <person name="Yamada L."/>
            <person name="Matsumoto J."/>
            <person name="Wasserscheid J."/>
            <person name="Dewar K."/>
            <person name="Wiley G.B."/>
            <person name="Macmil S.L."/>
            <person name="Roe B.A."/>
            <person name="Zeller R.W."/>
            <person name="Hastings K.E."/>
            <person name="Lemaire P."/>
            <person name="Lindquist E."/>
            <person name="Endo T."/>
            <person name="Hotta K."/>
            <person name="Inaba K."/>
        </authorList>
    </citation>
    <scope>NUCLEOTIDE SEQUENCE [LARGE SCALE GENOMIC DNA]</scope>
    <source>
        <strain evidence="3">wild type</strain>
    </source>
</reference>
<keyword evidence="4" id="KW-1185">Reference proteome</keyword>
<organism evidence="3 4">
    <name type="scientific">Ciona intestinalis</name>
    <name type="common">Transparent sea squirt</name>
    <name type="synonym">Ascidia intestinalis</name>
    <dbReference type="NCBI Taxonomy" id="7719"/>
    <lineage>
        <taxon>Eukaryota</taxon>
        <taxon>Metazoa</taxon>
        <taxon>Chordata</taxon>
        <taxon>Tunicata</taxon>
        <taxon>Ascidiacea</taxon>
        <taxon>Phlebobranchia</taxon>
        <taxon>Cionidae</taxon>
        <taxon>Ciona</taxon>
    </lineage>
</organism>
<dbReference type="AlphaFoldDB" id="H2XSS8"/>
<evidence type="ECO:0000259" key="2">
    <source>
        <dbReference type="PROSITE" id="PS50146"/>
    </source>
</evidence>
<accession>H2XSS8</accession>
<reference evidence="4" key="1">
    <citation type="journal article" date="2002" name="Science">
        <title>The draft genome of Ciona intestinalis: insights into chordate and vertebrate origins.</title>
        <authorList>
            <person name="Dehal P."/>
            <person name="Satou Y."/>
            <person name="Campbell R.K."/>
            <person name="Chapman J."/>
            <person name="Degnan B."/>
            <person name="De Tomaso A."/>
            <person name="Davidson B."/>
            <person name="Di Gregorio A."/>
            <person name="Gelpke M."/>
            <person name="Goodstein D.M."/>
            <person name="Harafuji N."/>
            <person name="Hastings K.E."/>
            <person name="Ho I."/>
            <person name="Hotta K."/>
            <person name="Huang W."/>
            <person name="Kawashima T."/>
            <person name="Lemaire P."/>
            <person name="Martinez D."/>
            <person name="Meinertzhagen I.A."/>
            <person name="Necula S."/>
            <person name="Nonaka M."/>
            <person name="Putnam N."/>
            <person name="Rash S."/>
            <person name="Saiga H."/>
            <person name="Satake M."/>
            <person name="Terry A."/>
            <person name="Yamada L."/>
            <person name="Wang H.G."/>
            <person name="Awazu S."/>
            <person name="Azumi K."/>
            <person name="Boore J."/>
            <person name="Branno M."/>
            <person name="Chin-Bow S."/>
            <person name="DeSantis R."/>
            <person name="Doyle S."/>
            <person name="Francino P."/>
            <person name="Keys D.N."/>
            <person name="Haga S."/>
            <person name="Hayashi H."/>
            <person name="Hino K."/>
            <person name="Imai K.S."/>
            <person name="Inaba K."/>
            <person name="Kano S."/>
            <person name="Kobayashi K."/>
            <person name="Kobayashi M."/>
            <person name="Lee B.I."/>
            <person name="Makabe K.W."/>
            <person name="Manohar C."/>
            <person name="Matassi G."/>
            <person name="Medina M."/>
            <person name="Mochizuki Y."/>
            <person name="Mount S."/>
            <person name="Morishita T."/>
            <person name="Miura S."/>
            <person name="Nakayama A."/>
            <person name="Nishizaka S."/>
            <person name="Nomoto H."/>
            <person name="Ohta F."/>
            <person name="Oishi K."/>
            <person name="Rigoutsos I."/>
            <person name="Sano M."/>
            <person name="Sasaki A."/>
            <person name="Sasakura Y."/>
            <person name="Shoguchi E."/>
            <person name="Shin-i T."/>
            <person name="Spagnuolo A."/>
            <person name="Stainier D."/>
            <person name="Suzuki M.M."/>
            <person name="Tassy O."/>
            <person name="Takatori N."/>
            <person name="Tokuoka M."/>
            <person name="Yagi K."/>
            <person name="Yoshizaki F."/>
            <person name="Wada S."/>
            <person name="Zhang C."/>
            <person name="Hyatt P.D."/>
            <person name="Larimer F."/>
            <person name="Detter C."/>
            <person name="Doggett N."/>
            <person name="Glavina T."/>
            <person name="Hawkins T."/>
            <person name="Richardson P."/>
            <person name="Lucas S."/>
            <person name="Kohara Y."/>
            <person name="Levine M."/>
            <person name="Satoh N."/>
            <person name="Rokhsar D.S."/>
        </authorList>
    </citation>
    <scope>NUCLEOTIDE SEQUENCE [LARGE SCALE GENOMIC DNA]</scope>
</reference>
<dbReference type="Proteomes" id="UP000008144">
    <property type="component" value="Chromosome 8"/>
</dbReference>
<sequence length="246" mass="26933">MPKKLSFKKKFSAPQFRLKMFRKFETFRILICGGDGSIGWVLSEMDKLNLNNKAQVGVLPLGTGNDLAQVMGWGNVCDDDTQVPALIEKYEKSSTKLLDRWSILAYEGTIPISTGINMKIENTPEPIDQYEHTVADHLATILNSEKNAEILTSATVLCETVKDFVAKVASSGNDGEMAKKCRTLDEKLASLLSTLTIESKLAEEQLIKPPTLDEPSHSDHGATDDVDANEATSDVCTIVVTQPGQT</sequence>
<dbReference type="GeneTree" id="ENSGT00940000167989"/>
<dbReference type="SMART" id="SM00046">
    <property type="entry name" value="DAGKc"/>
    <property type="match status" value="1"/>
</dbReference>
<dbReference type="InterPro" id="IPR016064">
    <property type="entry name" value="NAD/diacylglycerol_kinase_sf"/>
</dbReference>
<dbReference type="HOGENOM" id="CLU_1131207_0_0_1"/>
<dbReference type="GO" id="GO:0004143">
    <property type="term" value="F:ATP-dependent diacylglycerol kinase activity"/>
    <property type="evidence" value="ECO:0007669"/>
    <property type="project" value="InterPro"/>
</dbReference>
<feature type="compositionally biased region" description="Polar residues" evidence="1">
    <location>
        <begin position="230"/>
        <end position="246"/>
    </location>
</feature>
<dbReference type="GO" id="GO:0007165">
    <property type="term" value="P:signal transduction"/>
    <property type="evidence" value="ECO:0007669"/>
    <property type="project" value="InterPro"/>
</dbReference>
<evidence type="ECO:0000313" key="4">
    <source>
        <dbReference type="Proteomes" id="UP000008144"/>
    </source>
</evidence>
<dbReference type="SUPFAM" id="SSF111331">
    <property type="entry name" value="NAD kinase/diacylglycerol kinase-like"/>
    <property type="match status" value="1"/>
</dbReference>
<reference evidence="3" key="3">
    <citation type="submission" date="2025-08" db="UniProtKB">
        <authorList>
            <consortium name="Ensembl"/>
        </authorList>
    </citation>
    <scope>IDENTIFICATION</scope>
</reference>
<feature type="region of interest" description="Disordered" evidence="1">
    <location>
        <begin position="206"/>
        <end position="246"/>
    </location>
</feature>
<dbReference type="InParanoid" id="H2XSS8"/>
<dbReference type="InterPro" id="IPR001206">
    <property type="entry name" value="Diacylglycerol_kinase_cat_dom"/>
</dbReference>
<feature type="domain" description="DAGKc" evidence="2">
    <location>
        <begin position="18"/>
        <end position="106"/>
    </location>
</feature>
<dbReference type="PANTHER" id="PTHR11255:SF109">
    <property type="entry name" value="DIACYLGLYCEROL KINASE ETA"/>
    <property type="match status" value="1"/>
</dbReference>
<dbReference type="GO" id="GO:0005737">
    <property type="term" value="C:cytoplasm"/>
    <property type="evidence" value="ECO:0007669"/>
    <property type="project" value="UniProtKB-SubCell"/>
</dbReference>
<dbReference type="Gene3D" id="3.40.50.10330">
    <property type="entry name" value="Probable inorganic polyphosphate/atp-NAD kinase, domain 1"/>
    <property type="match status" value="1"/>
</dbReference>
<dbReference type="Pfam" id="PF00781">
    <property type="entry name" value="DAGK_cat"/>
    <property type="match status" value="1"/>
</dbReference>
<name>H2XSS8_CIOIN</name>
<dbReference type="EMBL" id="EAAA01002631">
    <property type="status" value="NOT_ANNOTATED_CDS"/>
    <property type="molecule type" value="Genomic_DNA"/>
</dbReference>
<evidence type="ECO:0000313" key="3">
    <source>
        <dbReference type="Ensembl" id="ENSCINP00000032712.1"/>
    </source>
</evidence>